<reference evidence="1 2" key="1">
    <citation type="submission" date="2024-07" db="EMBL/GenBank/DDBJ databases">
        <title>Section-level genome sequencing and comparative genomics of Aspergillus sections Usti and Cavernicolus.</title>
        <authorList>
            <consortium name="Lawrence Berkeley National Laboratory"/>
            <person name="Nybo J.L."/>
            <person name="Vesth T.C."/>
            <person name="Theobald S."/>
            <person name="Frisvad J.C."/>
            <person name="Larsen T.O."/>
            <person name="Kjaerboelling I."/>
            <person name="Rothschild-Mancinelli K."/>
            <person name="Lyhne E.K."/>
            <person name="Kogle M.E."/>
            <person name="Barry K."/>
            <person name="Clum A."/>
            <person name="Na H."/>
            <person name="Ledsgaard L."/>
            <person name="Lin J."/>
            <person name="Lipzen A."/>
            <person name="Kuo A."/>
            <person name="Riley R."/>
            <person name="Mondo S."/>
            <person name="Labutti K."/>
            <person name="Haridas S."/>
            <person name="Pangalinan J."/>
            <person name="Salamov A.A."/>
            <person name="Simmons B.A."/>
            <person name="Magnuson J.K."/>
            <person name="Chen J."/>
            <person name="Drula E."/>
            <person name="Henrissat B."/>
            <person name="Wiebenga A."/>
            <person name="Lubbers R.J."/>
            <person name="Gomes A.C."/>
            <person name="Makela M.R."/>
            <person name="Stajich J."/>
            <person name="Grigoriev I.V."/>
            <person name="Mortensen U.H."/>
            <person name="De Vries R.P."/>
            <person name="Baker S.E."/>
            <person name="Andersen M.R."/>
        </authorList>
    </citation>
    <scope>NUCLEOTIDE SEQUENCE [LARGE SCALE GENOMIC DNA]</scope>
    <source>
        <strain evidence="1 2">CBS 209.92</strain>
    </source>
</reference>
<evidence type="ECO:0000313" key="1">
    <source>
        <dbReference type="EMBL" id="KAL2793763.1"/>
    </source>
</evidence>
<comment type="caution">
    <text evidence="1">The sequence shown here is derived from an EMBL/GenBank/DDBJ whole genome shotgun (WGS) entry which is preliminary data.</text>
</comment>
<evidence type="ECO:0000313" key="2">
    <source>
        <dbReference type="Proteomes" id="UP001610563"/>
    </source>
</evidence>
<dbReference type="EMBL" id="JBFTWV010000053">
    <property type="protein sequence ID" value="KAL2793763.1"/>
    <property type="molecule type" value="Genomic_DNA"/>
</dbReference>
<keyword evidence="2" id="KW-1185">Reference proteome</keyword>
<organism evidence="1 2">
    <name type="scientific">Aspergillus keveii</name>
    <dbReference type="NCBI Taxonomy" id="714993"/>
    <lineage>
        <taxon>Eukaryota</taxon>
        <taxon>Fungi</taxon>
        <taxon>Dikarya</taxon>
        <taxon>Ascomycota</taxon>
        <taxon>Pezizomycotina</taxon>
        <taxon>Eurotiomycetes</taxon>
        <taxon>Eurotiomycetidae</taxon>
        <taxon>Eurotiales</taxon>
        <taxon>Aspergillaceae</taxon>
        <taxon>Aspergillus</taxon>
        <taxon>Aspergillus subgen. Nidulantes</taxon>
    </lineage>
</organism>
<proteinExistence type="predicted"/>
<sequence length="180" mass="19715">MMGWTAVASSVLRFSRVSGEYRTRGLTQKQNDVSGGSRGASRAVVVLFLLCLLLEVAAEVQTLCHSVISFSRQLFQRVTPVERVHSHLFRTMWEFAGVREHIMCGMSAGGAELSSLVSKADTVQATAEHQELMDPQTFHSRHTCSSSKQLGLCSWRSARSSEWPAISGANSTIFFGCSAL</sequence>
<protein>
    <submittedName>
        <fullName evidence="1">Uncharacterized protein</fullName>
    </submittedName>
</protein>
<name>A0ABR4G415_9EURO</name>
<accession>A0ABR4G415</accession>
<dbReference type="Proteomes" id="UP001610563">
    <property type="component" value="Unassembled WGS sequence"/>
</dbReference>
<gene>
    <name evidence="1" type="ORF">BJX66DRAFT_219797</name>
</gene>